<dbReference type="AlphaFoldDB" id="A0A0S2SJ40"/>
<evidence type="ECO:0000313" key="10">
    <source>
        <dbReference type="EMBL" id="MBZ6067243.1"/>
    </source>
</evidence>
<accession>A0A0S2SJ40</accession>
<keyword evidence="6 7" id="KW-0472">Membrane</keyword>
<dbReference type="PATRIC" id="fig|652.5.peg.1355"/>
<feature type="transmembrane region" description="Helical" evidence="7">
    <location>
        <begin position="117"/>
        <end position="134"/>
    </location>
</feature>
<dbReference type="PANTHER" id="PTHR30353:SF11">
    <property type="entry name" value="INNER MEMBRANE PROTEIN YQJA"/>
    <property type="match status" value="1"/>
</dbReference>
<sequence length="213" mass="23519">MHELLVAIWHQDYNQLIHMQAMGPLIACLMVILFLESSFVFLPLPGDSLVLLAGGLTGLGVMGPEVALFYMPLAAGLGSLIAYWQGHALHGTSFMGMIERAIPDESLPKASRLLNRYGFLAMFSSRFIPFVRVLTPMLMGMSRLRLGGVMVSSFASAFLWSMLLALFGRAVMTIPFFAQHQQLLTKSLLICSGTLFIAAMVAIGLRLYRRRYG</sequence>
<keyword evidence="4 7" id="KW-0812">Transmembrane</keyword>
<feature type="transmembrane region" description="Helical" evidence="7">
    <location>
        <begin position="49"/>
        <end position="70"/>
    </location>
</feature>
<keyword evidence="12" id="KW-1185">Reference proteome</keyword>
<dbReference type="Proteomes" id="UP000774958">
    <property type="component" value="Unassembled WGS sequence"/>
</dbReference>
<dbReference type="Proteomes" id="UP000058114">
    <property type="component" value="Chromosome"/>
</dbReference>
<feature type="domain" description="VTT" evidence="8">
    <location>
        <begin position="44"/>
        <end position="169"/>
    </location>
</feature>
<protein>
    <submittedName>
        <fullName evidence="10">DedA family protein</fullName>
    </submittedName>
    <submittedName>
        <fullName evidence="9">Inner membrane protein YqjA</fullName>
    </submittedName>
</protein>
<organism evidence="9 11">
    <name type="scientific">Aeromonas schubertii</name>
    <dbReference type="NCBI Taxonomy" id="652"/>
    <lineage>
        <taxon>Bacteria</taxon>
        <taxon>Pseudomonadati</taxon>
        <taxon>Pseudomonadota</taxon>
        <taxon>Gammaproteobacteria</taxon>
        <taxon>Aeromonadales</taxon>
        <taxon>Aeromonadaceae</taxon>
        <taxon>Aeromonas</taxon>
    </lineage>
</organism>
<dbReference type="GO" id="GO:0005886">
    <property type="term" value="C:plasma membrane"/>
    <property type="evidence" value="ECO:0007669"/>
    <property type="project" value="UniProtKB-SubCell"/>
</dbReference>
<evidence type="ECO:0000256" key="2">
    <source>
        <dbReference type="ARBA" id="ARBA00010792"/>
    </source>
</evidence>
<evidence type="ECO:0000256" key="7">
    <source>
        <dbReference type="RuleBase" id="RU367016"/>
    </source>
</evidence>
<comment type="similarity">
    <text evidence="2 7">Belongs to the DedA family.</text>
</comment>
<evidence type="ECO:0000313" key="12">
    <source>
        <dbReference type="Proteomes" id="UP000774958"/>
    </source>
</evidence>
<dbReference type="EMBL" id="CP013067">
    <property type="protein sequence ID" value="ALP41698.1"/>
    <property type="molecule type" value="Genomic_DNA"/>
</dbReference>
<dbReference type="STRING" id="652.WL1483_2279"/>
<comment type="subcellular location">
    <subcellularLocation>
        <location evidence="1 7">Cell membrane</location>
        <topology evidence="1 7">Multi-pass membrane protein</topology>
    </subcellularLocation>
</comment>
<feature type="transmembrane region" description="Helical" evidence="7">
    <location>
        <begin position="146"/>
        <end position="167"/>
    </location>
</feature>
<keyword evidence="3 7" id="KW-1003">Cell membrane</keyword>
<evidence type="ECO:0000313" key="11">
    <source>
        <dbReference type="Proteomes" id="UP000058114"/>
    </source>
</evidence>
<reference evidence="9 11" key="2">
    <citation type="journal article" date="2016" name="Genome Announc.">
        <title>Complete Genome Sequence of the Highly Virulent Aeromonas schubertii Strain WL1483, Isolated from Diseased Snakehead Fish (Channa argus) in China.</title>
        <authorList>
            <person name="Liu L."/>
            <person name="Li N."/>
            <person name="Zhang D."/>
            <person name="Fu X."/>
            <person name="Shi C."/>
            <person name="Lin Q."/>
            <person name="Hao G."/>
        </authorList>
    </citation>
    <scope>NUCLEOTIDE SEQUENCE [LARGE SCALE GENOMIC DNA]</scope>
    <source>
        <strain evidence="9 11">WL1483</strain>
    </source>
</reference>
<reference evidence="11" key="1">
    <citation type="submission" date="2015-10" db="EMBL/GenBank/DDBJ databases">
        <title>Complete Genome Sequence of Aeromonas schubertii strain WL1483.</title>
        <authorList>
            <person name="Liu L."/>
        </authorList>
    </citation>
    <scope>NUCLEOTIDE SEQUENCE [LARGE SCALE GENOMIC DNA]</scope>
    <source>
        <strain evidence="11">WL1483</strain>
    </source>
</reference>
<evidence type="ECO:0000259" key="8">
    <source>
        <dbReference type="Pfam" id="PF09335"/>
    </source>
</evidence>
<feature type="transmembrane region" description="Helical" evidence="7">
    <location>
        <begin position="21"/>
        <end position="42"/>
    </location>
</feature>
<dbReference type="InterPro" id="IPR032818">
    <property type="entry name" value="DedA-like"/>
</dbReference>
<feature type="transmembrane region" description="Helical" evidence="7">
    <location>
        <begin position="187"/>
        <end position="208"/>
    </location>
</feature>
<evidence type="ECO:0000256" key="4">
    <source>
        <dbReference type="ARBA" id="ARBA00022692"/>
    </source>
</evidence>
<dbReference type="InterPro" id="IPR032816">
    <property type="entry name" value="VTT_dom"/>
</dbReference>
<evidence type="ECO:0000256" key="6">
    <source>
        <dbReference type="ARBA" id="ARBA00023136"/>
    </source>
</evidence>
<name>A0A0S2SJ40_9GAMM</name>
<evidence type="ECO:0000313" key="9">
    <source>
        <dbReference type="EMBL" id="ALP41698.1"/>
    </source>
</evidence>
<dbReference type="Pfam" id="PF09335">
    <property type="entry name" value="VTT_dom"/>
    <property type="match status" value="1"/>
</dbReference>
<dbReference type="KEGG" id="asr:WL1483_2279"/>
<gene>
    <name evidence="10" type="ORF">LA374_13655</name>
    <name evidence="9" type="ORF">WL1483_2279</name>
</gene>
<dbReference type="EMBL" id="JAIRBT010000018">
    <property type="protein sequence ID" value="MBZ6067243.1"/>
    <property type="molecule type" value="Genomic_DNA"/>
</dbReference>
<evidence type="ECO:0000256" key="5">
    <source>
        <dbReference type="ARBA" id="ARBA00022989"/>
    </source>
</evidence>
<dbReference type="OrthoDB" id="13976at2"/>
<evidence type="ECO:0000256" key="1">
    <source>
        <dbReference type="ARBA" id="ARBA00004651"/>
    </source>
</evidence>
<keyword evidence="5 7" id="KW-1133">Transmembrane helix</keyword>
<evidence type="ECO:0000256" key="3">
    <source>
        <dbReference type="ARBA" id="ARBA00022475"/>
    </source>
</evidence>
<reference evidence="10 12" key="3">
    <citation type="submission" date="2021-09" db="EMBL/GenBank/DDBJ databases">
        <title>Aeromonas schubertii isolated from Asian sea bass.</title>
        <authorList>
            <person name="Pinpimai K."/>
        </authorList>
    </citation>
    <scope>NUCLEOTIDE SEQUENCE [LARGE SCALE GENOMIC DNA]</scope>
    <source>
        <strain evidence="10 12">CHULA2021a</strain>
    </source>
</reference>
<dbReference type="PANTHER" id="PTHR30353">
    <property type="entry name" value="INNER MEMBRANE PROTEIN DEDA-RELATED"/>
    <property type="match status" value="1"/>
</dbReference>
<proteinExistence type="inferred from homology"/>
<dbReference type="RefSeq" id="WP_050667069.1">
    <property type="nucleotide sequence ID" value="NZ_CDDB01000068.1"/>
</dbReference>